<name>C6V3S7_NEORI</name>
<dbReference type="Pfam" id="PF01127">
    <property type="entry name" value="Sdh_cyt"/>
    <property type="match status" value="1"/>
</dbReference>
<dbReference type="AlphaFoldDB" id="C6V3S7"/>
<keyword evidence="9 13" id="KW-1133">Transmembrane helix</keyword>
<sequence>MNLRLDYLLLFRQKPNLFRCLCVLSFSCFLFMRSPLSPSLFAYRFPLAAILSISHRLSGAFLFFYTGFFSWYVFACFYMPSSFLHTVLSPFFSGYLAGFLLCFFLFFFCYHLCSGVRHLFWDFCTGLSQASVKVSNFVVIIAALLLFFLMFSLAFL</sequence>
<dbReference type="InterPro" id="IPR014314">
    <property type="entry name" value="Succ_DH_cytb556"/>
</dbReference>
<evidence type="ECO:0000256" key="11">
    <source>
        <dbReference type="ARBA" id="ARBA00023136"/>
    </source>
</evidence>
<organism evidence="14 15">
    <name type="scientific">Neorickettsia risticii (strain Illinois)</name>
    <dbReference type="NCBI Taxonomy" id="434131"/>
    <lineage>
        <taxon>Bacteria</taxon>
        <taxon>Pseudomonadati</taxon>
        <taxon>Pseudomonadota</taxon>
        <taxon>Alphaproteobacteria</taxon>
        <taxon>Rickettsiales</taxon>
        <taxon>Anaplasmataceae</taxon>
        <taxon>Neorickettsia</taxon>
    </lineage>
</organism>
<protein>
    <recommendedName>
        <fullName evidence="5">Succinate dehydrogenase cytochrome b556 subunit</fullName>
    </recommendedName>
</protein>
<dbReference type="GO" id="GO:0006099">
    <property type="term" value="P:tricarboxylic acid cycle"/>
    <property type="evidence" value="ECO:0007669"/>
    <property type="project" value="UniProtKB-UniPathway"/>
</dbReference>
<reference evidence="14 15" key="1">
    <citation type="journal article" date="2009" name="Nucleic Acids Res.">
        <title>Analysis of complete genome sequence of Neorickettsia risticii: causative agent of Potomac horse fever.</title>
        <authorList>
            <person name="Lin M."/>
            <person name="Zhang C."/>
            <person name="Gibson K."/>
            <person name="Rikihisa Y."/>
        </authorList>
    </citation>
    <scope>NUCLEOTIDE SEQUENCE [LARGE SCALE GENOMIC DNA]</scope>
    <source>
        <strain evidence="14 15">Illinois</strain>
    </source>
</reference>
<dbReference type="PANTHER" id="PTHR10978:SF5">
    <property type="entry name" value="SUCCINATE DEHYDROGENASE CYTOCHROME B560 SUBUNIT, MITOCHONDRIAL"/>
    <property type="match status" value="1"/>
</dbReference>
<keyword evidence="6" id="KW-0349">Heme</keyword>
<dbReference type="CDD" id="cd03499">
    <property type="entry name" value="SQR_TypeC_SdhC"/>
    <property type="match status" value="1"/>
</dbReference>
<evidence type="ECO:0000256" key="6">
    <source>
        <dbReference type="ARBA" id="ARBA00022617"/>
    </source>
</evidence>
<feature type="transmembrane region" description="Helical" evidence="13">
    <location>
        <begin position="134"/>
        <end position="155"/>
    </location>
</feature>
<dbReference type="SUPFAM" id="SSF81343">
    <property type="entry name" value="Fumarate reductase respiratory complex transmembrane subunits"/>
    <property type="match status" value="1"/>
</dbReference>
<comment type="function">
    <text evidence="2">Membrane-anchoring subunit of succinate dehydrogenase (SDH).</text>
</comment>
<evidence type="ECO:0000256" key="7">
    <source>
        <dbReference type="ARBA" id="ARBA00022692"/>
    </source>
</evidence>
<keyword evidence="7 13" id="KW-0812">Transmembrane</keyword>
<evidence type="ECO:0000256" key="1">
    <source>
        <dbReference type="ARBA" id="ARBA00001971"/>
    </source>
</evidence>
<dbReference type="GO" id="GO:0009055">
    <property type="term" value="F:electron transfer activity"/>
    <property type="evidence" value="ECO:0007669"/>
    <property type="project" value="InterPro"/>
</dbReference>
<comment type="subcellular location">
    <subcellularLocation>
        <location evidence="3">Membrane</location>
    </subcellularLocation>
</comment>
<evidence type="ECO:0000313" key="14">
    <source>
        <dbReference type="EMBL" id="ACT69044.1"/>
    </source>
</evidence>
<evidence type="ECO:0000256" key="4">
    <source>
        <dbReference type="ARBA" id="ARBA00007244"/>
    </source>
</evidence>
<evidence type="ECO:0000256" key="9">
    <source>
        <dbReference type="ARBA" id="ARBA00022989"/>
    </source>
</evidence>
<dbReference type="PANTHER" id="PTHR10978">
    <property type="entry name" value="SUCCINATE DEHYDROGENASE CYTOCHROME B560 SUBUNIT"/>
    <property type="match status" value="1"/>
</dbReference>
<evidence type="ECO:0000256" key="3">
    <source>
        <dbReference type="ARBA" id="ARBA00004370"/>
    </source>
</evidence>
<keyword evidence="8" id="KW-0479">Metal-binding</keyword>
<comment type="subunit">
    <text evidence="12">Part of an enzyme complex containing four subunits: a flavoprotein, an iron-sulfur protein, plus two membrane-anchoring proteins, SdhC and SdhD. The complex can form homotrimers.</text>
</comment>
<dbReference type="HOGENOM" id="CLU_094691_3_2_5"/>
<dbReference type="NCBIfam" id="TIGR02970">
    <property type="entry name" value="succ_dehyd_cytB"/>
    <property type="match status" value="1"/>
</dbReference>
<dbReference type="InterPro" id="IPR034804">
    <property type="entry name" value="SQR/QFR_C/D"/>
</dbReference>
<comment type="similarity">
    <text evidence="4">Belongs to the cytochrome b560 family.</text>
</comment>
<dbReference type="GO" id="GO:0016020">
    <property type="term" value="C:membrane"/>
    <property type="evidence" value="ECO:0007669"/>
    <property type="project" value="UniProtKB-SubCell"/>
</dbReference>
<accession>C6V3S7</accession>
<keyword evidence="10" id="KW-0408">Iron</keyword>
<evidence type="ECO:0000256" key="2">
    <source>
        <dbReference type="ARBA" id="ARBA00004050"/>
    </source>
</evidence>
<dbReference type="KEGG" id="nri:NRI_0045"/>
<evidence type="ECO:0000256" key="5">
    <source>
        <dbReference type="ARBA" id="ARBA00020076"/>
    </source>
</evidence>
<feature type="transmembrane region" description="Helical" evidence="13">
    <location>
        <begin position="92"/>
        <end position="113"/>
    </location>
</feature>
<dbReference type="Proteomes" id="UP000001627">
    <property type="component" value="Chromosome"/>
</dbReference>
<keyword evidence="11 13" id="KW-0472">Membrane</keyword>
<evidence type="ECO:0000256" key="10">
    <source>
        <dbReference type="ARBA" id="ARBA00023004"/>
    </source>
</evidence>
<evidence type="ECO:0000256" key="12">
    <source>
        <dbReference type="ARBA" id="ARBA00025912"/>
    </source>
</evidence>
<dbReference type="EMBL" id="CP001431">
    <property type="protein sequence ID" value="ACT69044.1"/>
    <property type="molecule type" value="Genomic_DNA"/>
</dbReference>
<keyword evidence="15" id="KW-1185">Reference proteome</keyword>
<dbReference type="Gene3D" id="1.20.1300.10">
    <property type="entry name" value="Fumarate reductase/succinate dehydrogenase, transmembrane subunit"/>
    <property type="match status" value="1"/>
</dbReference>
<dbReference type="InterPro" id="IPR000701">
    <property type="entry name" value="SuccDH_FuR_B_TM-su"/>
</dbReference>
<proteinExistence type="inferred from homology"/>
<evidence type="ECO:0000256" key="8">
    <source>
        <dbReference type="ARBA" id="ARBA00022723"/>
    </source>
</evidence>
<dbReference type="eggNOG" id="COG2009">
    <property type="taxonomic scope" value="Bacteria"/>
</dbReference>
<dbReference type="STRING" id="434131.NRI_0045"/>
<dbReference type="GO" id="GO:0046872">
    <property type="term" value="F:metal ion binding"/>
    <property type="evidence" value="ECO:0007669"/>
    <property type="project" value="UniProtKB-KW"/>
</dbReference>
<gene>
    <name evidence="14" type="primary">sdhC</name>
    <name evidence="14" type="ordered locus">NRI_0045</name>
</gene>
<evidence type="ECO:0000313" key="15">
    <source>
        <dbReference type="Proteomes" id="UP000001627"/>
    </source>
</evidence>
<evidence type="ECO:0000256" key="13">
    <source>
        <dbReference type="SAM" id="Phobius"/>
    </source>
</evidence>
<feature type="transmembrane region" description="Helical" evidence="13">
    <location>
        <begin position="57"/>
        <end position="80"/>
    </location>
</feature>
<feature type="transmembrane region" description="Helical" evidence="13">
    <location>
        <begin position="16"/>
        <end position="36"/>
    </location>
</feature>
<dbReference type="UniPathway" id="UPA00223"/>
<comment type="cofactor">
    <cofactor evidence="1">
        <name>heme</name>
        <dbReference type="ChEBI" id="CHEBI:30413"/>
    </cofactor>
</comment>